<protein>
    <recommendedName>
        <fullName evidence="4">Gliding motility-associated C-terminal domain-containing protein</fullName>
    </recommendedName>
</protein>
<organism evidence="2 3">
    <name type="scientific">Mesonia mobilis</name>
    <dbReference type="NCBI Taxonomy" id="369791"/>
    <lineage>
        <taxon>Bacteria</taxon>
        <taxon>Pseudomonadati</taxon>
        <taxon>Bacteroidota</taxon>
        <taxon>Flavobacteriia</taxon>
        <taxon>Flavobacteriales</taxon>
        <taxon>Flavobacteriaceae</taxon>
        <taxon>Mesonia</taxon>
    </lineage>
</organism>
<keyword evidence="3" id="KW-1185">Reference proteome</keyword>
<evidence type="ECO:0000256" key="1">
    <source>
        <dbReference type="SAM" id="SignalP"/>
    </source>
</evidence>
<accession>A0ABQ3BW27</accession>
<feature type="chain" id="PRO_5045512609" description="Gliding motility-associated C-terminal domain-containing protein" evidence="1">
    <location>
        <begin position="27"/>
        <end position="559"/>
    </location>
</feature>
<evidence type="ECO:0008006" key="4">
    <source>
        <dbReference type="Google" id="ProtNLM"/>
    </source>
</evidence>
<reference evidence="3" key="1">
    <citation type="journal article" date="2019" name="Int. J. Syst. Evol. Microbiol.">
        <title>The Global Catalogue of Microorganisms (GCM) 10K type strain sequencing project: providing services to taxonomists for standard genome sequencing and annotation.</title>
        <authorList>
            <consortium name="The Broad Institute Genomics Platform"/>
            <consortium name="The Broad Institute Genome Sequencing Center for Infectious Disease"/>
            <person name="Wu L."/>
            <person name="Ma J."/>
        </authorList>
    </citation>
    <scope>NUCLEOTIDE SEQUENCE [LARGE SCALE GENOMIC DNA]</scope>
    <source>
        <strain evidence="3">KCTC 12708</strain>
    </source>
</reference>
<dbReference type="Proteomes" id="UP000615593">
    <property type="component" value="Unassembled WGS sequence"/>
</dbReference>
<dbReference type="Pfam" id="PF13585">
    <property type="entry name" value="CHU_C"/>
    <property type="match status" value="1"/>
</dbReference>
<name>A0ABQ3BW27_9FLAO</name>
<keyword evidence="1" id="KW-0732">Signal</keyword>
<dbReference type="InterPro" id="IPR049804">
    <property type="entry name" value="Choice_anch_L"/>
</dbReference>
<dbReference type="NCBIfam" id="NF038133">
    <property type="entry name" value="choice_anch_L"/>
    <property type="match status" value="1"/>
</dbReference>
<evidence type="ECO:0000313" key="2">
    <source>
        <dbReference type="EMBL" id="GGZ58793.1"/>
    </source>
</evidence>
<gene>
    <name evidence="2" type="ORF">GCM10008088_20470</name>
</gene>
<dbReference type="InterPro" id="IPR026341">
    <property type="entry name" value="T9SS_type_B"/>
</dbReference>
<dbReference type="NCBIfam" id="TIGR04131">
    <property type="entry name" value="Bac_Flav_CTERM"/>
    <property type="match status" value="1"/>
</dbReference>
<evidence type="ECO:0000313" key="3">
    <source>
        <dbReference type="Proteomes" id="UP000615593"/>
    </source>
</evidence>
<sequence>MRPQKINTLKNTLFTLAFLITNIVIAQNLTVDANTYSAQELVEDILINNSCIQNIQVTGTISGNFNNDRSFGYFENTNTNFPFENGIVMSTGRLSNVPGPNDNLSDDDAPGWTGDTDLEQILGLNNTYNATVIEFDFTPTANTIEFRYLFASEEYRANDERTCFYSDAFAFLIRPIGGNYQNIAVVPDTNTPVQVTTVHPEIIDGNDGCNAINEEYFGSFNGIIHPINFNGQTIPLTAEANVNAGTTYHIKLVIADDSNYRYDSAVFIEANSFNIGEAPQANDIVMCDDFSNDEIAEFDLTENDNVILNSVNSGQVNYYLNQNDADNLQNEITNPEVFTNTSNPQQIFARIVNQNSGSCYEPSSFEISVNSIQINTLDEILENCGSPNTSVNFDLTTIEDFIVLNSTQQIEAYYLTAQEASFQTNPIASPEDFEANNDDQELFIRVEDTQNCYEIYSFNLAIENCELFIPQGFSPNGDGVNDTFHIENLYNSYPQFNLKIYSRQGNLVYEGNANQPEFNGISSHGINSGNQLPSATYYYVLNLNDADNSIYKGWVYLNR</sequence>
<dbReference type="EMBL" id="BMWY01000005">
    <property type="protein sequence ID" value="GGZ58793.1"/>
    <property type="molecule type" value="Genomic_DNA"/>
</dbReference>
<comment type="caution">
    <text evidence="2">The sequence shown here is derived from an EMBL/GenBank/DDBJ whole genome shotgun (WGS) entry which is preliminary data.</text>
</comment>
<feature type="signal peptide" evidence="1">
    <location>
        <begin position="1"/>
        <end position="26"/>
    </location>
</feature>
<proteinExistence type="predicted"/>